<dbReference type="Pfam" id="PF00498">
    <property type="entry name" value="FHA"/>
    <property type="match status" value="1"/>
</dbReference>
<dbReference type="PROSITE" id="PS50006">
    <property type="entry name" value="FHA_DOMAIN"/>
    <property type="match status" value="1"/>
</dbReference>
<keyword evidence="4" id="KW-1185">Reference proteome</keyword>
<evidence type="ECO:0000259" key="2">
    <source>
        <dbReference type="PROSITE" id="PS50006"/>
    </source>
</evidence>
<evidence type="ECO:0000313" key="4">
    <source>
        <dbReference type="Proteomes" id="UP000297643"/>
    </source>
</evidence>
<protein>
    <submittedName>
        <fullName evidence="3">FHA domain-containing protein</fullName>
    </submittedName>
</protein>
<proteinExistence type="predicted"/>
<dbReference type="RefSeq" id="WP_134505916.1">
    <property type="nucleotide sequence ID" value="NZ_SOFM01000003.1"/>
</dbReference>
<dbReference type="InterPro" id="IPR008984">
    <property type="entry name" value="SMAD_FHA_dom_sf"/>
</dbReference>
<evidence type="ECO:0000313" key="3">
    <source>
        <dbReference type="EMBL" id="TFC07967.1"/>
    </source>
</evidence>
<gene>
    <name evidence="3" type="ORF">E3O32_00445</name>
</gene>
<feature type="domain" description="FHA" evidence="2">
    <location>
        <begin position="312"/>
        <end position="368"/>
    </location>
</feature>
<dbReference type="InterPro" id="IPR000253">
    <property type="entry name" value="FHA_dom"/>
</dbReference>
<sequence>MLSYCSDESGEWLAATRPGCLLVVRTDGSRDSVDRLWSSLDGGAQGILDGLTSAGLFATPPFVLLTWDTAAGPGFTGRAILRGDVSLRLTGENGDAELSGLGVSTWREQPFSGMTEITMECGECGECGERGGPRSSLPALPLSSGVVRVRRISLSSLPASTAAPVPVAESIAEETITDQTITDQTNTDQTITDQTVAIVRSGGVRPAPAPTPAADAVEPSAAQGYDHLFGATMMRGVEQAAVRPADDDDDAGADAVDPARHDGLTVMSGDIRTLRDSRRRARPAPEAAAAAAQPALYLLLPNGVREPLGQPIVVGRAPGVNKVSGGQIPRLVSLGGADQDISRNHVRITVEGDTVVVTDLHSRNGTVIVLPGKPPQKLRGGESTSVIVGTVVDLGGGVTLSVGQDGGVV</sequence>
<dbReference type="Gene3D" id="2.60.200.20">
    <property type="match status" value="1"/>
</dbReference>
<dbReference type="Proteomes" id="UP000297643">
    <property type="component" value="Unassembled WGS sequence"/>
</dbReference>
<dbReference type="SUPFAM" id="SSF49879">
    <property type="entry name" value="SMAD/FHA domain"/>
    <property type="match status" value="1"/>
</dbReference>
<evidence type="ECO:0000256" key="1">
    <source>
        <dbReference type="ARBA" id="ARBA00022553"/>
    </source>
</evidence>
<dbReference type="EMBL" id="SOFM01000003">
    <property type="protein sequence ID" value="TFC07967.1"/>
    <property type="molecule type" value="Genomic_DNA"/>
</dbReference>
<comment type="caution">
    <text evidence="3">The sequence shown here is derived from an EMBL/GenBank/DDBJ whole genome shotgun (WGS) entry which is preliminary data.</text>
</comment>
<organism evidence="3 4">
    <name type="scientific">Cryobacterium mannosilyticum</name>
    <dbReference type="NCBI Taxonomy" id="1259190"/>
    <lineage>
        <taxon>Bacteria</taxon>
        <taxon>Bacillati</taxon>
        <taxon>Actinomycetota</taxon>
        <taxon>Actinomycetes</taxon>
        <taxon>Micrococcales</taxon>
        <taxon>Microbacteriaceae</taxon>
        <taxon>Cryobacterium</taxon>
    </lineage>
</organism>
<dbReference type="AlphaFoldDB" id="A0A4R8WFF9"/>
<reference evidence="3 4" key="1">
    <citation type="submission" date="2019-03" db="EMBL/GenBank/DDBJ databases">
        <title>Genomics of glacier-inhabiting Cryobacterium strains.</title>
        <authorList>
            <person name="Liu Q."/>
            <person name="Xin Y.-H."/>
        </authorList>
    </citation>
    <scope>NUCLEOTIDE SEQUENCE [LARGE SCALE GENOMIC DNA]</scope>
    <source>
        <strain evidence="3 4">RHLT2-21</strain>
    </source>
</reference>
<accession>A0A4R8WFF9</accession>
<keyword evidence="1" id="KW-0597">Phosphoprotein</keyword>
<name>A0A4R8WFF9_9MICO</name>